<name>D5RIU3_9PROT</name>
<dbReference type="EMBL" id="ADVL01000169">
    <property type="protein sequence ID" value="EFH12765.1"/>
    <property type="molecule type" value="Genomic_DNA"/>
</dbReference>
<sequence>MSGIEDARQTILFFLQDSLEKKPGWDRKVEHAMLVLAGAGNPTDGRRLLAVLALAEAERSVRQTEAS</sequence>
<reference evidence="1 2" key="1">
    <citation type="submission" date="2010-04" db="EMBL/GenBank/DDBJ databases">
        <authorList>
            <person name="Qin X."/>
            <person name="Bachman B."/>
            <person name="Battles P."/>
            <person name="Bell A."/>
            <person name="Bess C."/>
            <person name="Bickham C."/>
            <person name="Chaboub L."/>
            <person name="Chen D."/>
            <person name="Coyle M."/>
            <person name="Deiros D.R."/>
            <person name="Dinh H."/>
            <person name="Forbes L."/>
            <person name="Fowler G."/>
            <person name="Francisco L."/>
            <person name="Fu Q."/>
            <person name="Gubbala S."/>
            <person name="Hale W."/>
            <person name="Han Y."/>
            <person name="Hemphill L."/>
            <person name="Highlander S.K."/>
            <person name="Hirani K."/>
            <person name="Hogues M."/>
            <person name="Jackson L."/>
            <person name="Jakkamsetti A."/>
            <person name="Javaid M."/>
            <person name="Jiang H."/>
            <person name="Korchina V."/>
            <person name="Kovar C."/>
            <person name="Lara F."/>
            <person name="Lee S."/>
            <person name="Mata R."/>
            <person name="Mathew T."/>
            <person name="Moen C."/>
            <person name="Morales K."/>
            <person name="Munidasa M."/>
            <person name="Nazareth L."/>
            <person name="Ngo R."/>
            <person name="Nguyen L."/>
            <person name="Okwuonu G."/>
            <person name="Ongeri F."/>
            <person name="Patil S."/>
            <person name="Petrosino J."/>
            <person name="Pham C."/>
            <person name="Pham P."/>
            <person name="Pu L.-L."/>
            <person name="Puazo M."/>
            <person name="Raj R."/>
            <person name="Reid J."/>
            <person name="Rouhana J."/>
            <person name="Saada N."/>
            <person name="Shang Y."/>
            <person name="Simmons D."/>
            <person name="Thornton R."/>
            <person name="Warren J."/>
            <person name="Weissenberger G."/>
            <person name="Zhang J."/>
            <person name="Zhang L."/>
            <person name="Zhou C."/>
            <person name="Zhu D."/>
            <person name="Muzny D."/>
            <person name="Worley K."/>
            <person name="Gibbs R."/>
        </authorList>
    </citation>
    <scope>NUCLEOTIDE SEQUENCE [LARGE SCALE GENOMIC DNA]</scope>
    <source>
        <strain evidence="1 2">ATCC 49957</strain>
    </source>
</reference>
<dbReference type="AlphaFoldDB" id="D5RIU3"/>
<accession>D5RIU3</accession>
<gene>
    <name evidence="1" type="ORF">HMPREF0731_1003</name>
</gene>
<dbReference type="RefSeq" id="WP_007004062.1">
    <property type="nucleotide sequence ID" value="NZ_GG770778.1"/>
</dbReference>
<keyword evidence="2" id="KW-1185">Reference proteome</keyword>
<evidence type="ECO:0000313" key="2">
    <source>
        <dbReference type="Proteomes" id="UP000005324"/>
    </source>
</evidence>
<protein>
    <submittedName>
        <fullName evidence="1">Uncharacterized protein</fullName>
    </submittedName>
</protein>
<dbReference type="HOGENOM" id="CLU_2809734_0_0_5"/>
<proteinExistence type="predicted"/>
<dbReference type="Proteomes" id="UP000005324">
    <property type="component" value="Unassembled WGS sequence"/>
</dbReference>
<evidence type="ECO:0000313" key="1">
    <source>
        <dbReference type="EMBL" id="EFH12765.1"/>
    </source>
</evidence>
<organism evidence="1 2">
    <name type="scientific">Pseudoroseomonas cervicalis ATCC 49957</name>
    <dbReference type="NCBI Taxonomy" id="525371"/>
    <lineage>
        <taxon>Bacteria</taxon>
        <taxon>Pseudomonadati</taxon>
        <taxon>Pseudomonadota</taxon>
        <taxon>Alphaproteobacteria</taxon>
        <taxon>Acetobacterales</taxon>
        <taxon>Roseomonadaceae</taxon>
        <taxon>Roseomonas</taxon>
    </lineage>
</organism>
<comment type="caution">
    <text evidence="1">The sequence shown here is derived from an EMBL/GenBank/DDBJ whole genome shotgun (WGS) entry which is preliminary data.</text>
</comment>